<sequence length="338" mass="37507">MAPMPAHRLALAAPLGATGTIDVRQASLTTAGYEPDVLLECSGMPKALTLRLAHVQNFEIELTGTFRYANTWPTAIALSASGAVDLDRLVTHRFGLADVEQALTVSTRDKTAVKAVVYPQEQRPTWWRRVEAGHMVMEKWPSSSGGPVGTASTFSRLLTTVRAGIEEHRNVHYGSDATHRHVGPPQHRMRTHGTAPRIDPSPGAHARGEQVGADPVTRGEQKVRRLFDHLVRIAPRHVEHVRGFLRGQHGVARHDVDGLALCHRGHHLLQHLVHLMRQRHTGTVRAHQLRSVLLVRLRPVVPTARLLHMECLQKWLELGGPGREHRVLLNRGSHQTPP</sequence>
<proteinExistence type="inferred from homology"/>
<keyword evidence="3" id="KW-0479">Metal-binding</keyword>
<name>A0A318LG97_9PSEU</name>
<comment type="similarity">
    <text evidence="2">Belongs to the zinc-containing alcohol dehydrogenase family.</text>
</comment>
<evidence type="ECO:0000256" key="4">
    <source>
        <dbReference type="ARBA" id="ARBA00022833"/>
    </source>
</evidence>
<evidence type="ECO:0000313" key="7">
    <source>
        <dbReference type="EMBL" id="PXY18407.1"/>
    </source>
</evidence>
<keyword evidence="8" id="KW-1185">Reference proteome</keyword>
<comment type="caution">
    <text evidence="7">The sequence shown here is derived from an EMBL/GenBank/DDBJ whole genome shotgun (WGS) entry which is preliminary data.</text>
</comment>
<gene>
    <name evidence="7" type="ORF">BA062_35410</name>
</gene>
<evidence type="ECO:0000256" key="6">
    <source>
        <dbReference type="SAM" id="MobiDB-lite"/>
    </source>
</evidence>
<organism evidence="7 8">
    <name type="scientific">Prauserella flavalba</name>
    <dbReference type="NCBI Taxonomy" id="1477506"/>
    <lineage>
        <taxon>Bacteria</taxon>
        <taxon>Bacillati</taxon>
        <taxon>Actinomycetota</taxon>
        <taxon>Actinomycetes</taxon>
        <taxon>Pseudonocardiales</taxon>
        <taxon>Pseudonocardiaceae</taxon>
        <taxon>Prauserella</taxon>
    </lineage>
</organism>
<dbReference type="EMBL" id="MASU01000021">
    <property type="protein sequence ID" value="PXY18407.1"/>
    <property type="molecule type" value="Genomic_DNA"/>
</dbReference>
<keyword evidence="5" id="KW-0560">Oxidoreductase</keyword>
<evidence type="ECO:0000256" key="3">
    <source>
        <dbReference type="ARBA" id="ARBA00022723"/>
    </source>
</evidence>
<dbReference type="PANTHER" id="PTHR43161:SF9">
    <property type="entry name" value="SORBITOL DEHYDROGENASE"/>
    <property type="match status" value="1"/>
</dbReference>
<feature type="region of interest" description="Disordered" evidence="6">
    <location>
        <begin position="175"/>
        <end position="219"/>
    </location>
</feature>
<dbReference type="GO" id="GO:0016491">
    <property type="term" value="F:oxidoreductase activity"/>
    <property type="evidence" value="ECO:0007669"/>
    <property type="project" value="UniProtKB-KW"/>
</dbReference>
<comment type="cofactor">
    <cofactor evidence="1">
        <name>Zn(2+)</name>
        <dbReference type="ChEBI" id="CHEBI:29105"/>
    </cofactor>
</comment>
<protein>
    <submittedName>
        <fullName evidence="7">Uncharacterized protein</fullName>
    </submittedName>
</protein>
<dbReference type="Gene3D" id="3.90.180.10">
    <property type="entry name" value="Medium-chain alcohol dehydrogenases, catalytic domain"/>
    <property type="match status" value="1"/>
</dbReference>
<keyword evidence="4" id="KW-0862">Zinc</keyword>
<dbReference type="Gene3D" id="3.40.50.720">
    <property type="entry name" value="NAD(P)-binding Rossmann-like Domain"/>
    <property type="match status" value="1"/>
</dbReference>
<evidence type="ECO:0000256" key="1">
    <source>
        <dbReference type="ARBA" id="ARBA00001947"/>
    </source>
</evidence>
<accession>A0A318LG97</accession>
<evidence type="ECO:0000256" key="5">
    <source>
        <dbReference type="ARBA" id="ARBA00023002"/>
    </source>
</evidence>
<evidence type="ECO:0000313" key="8">
    <source>
        <dbReference type="Proteomes" id="UP000247892"/>
    </source>
</evidence>
<dbReference type="GO" id="GO:0046872">
    <property type="term" value="F:metal ion binding"/>
    <property type="evidence" value="ECO:0007669"/>
    <property type="project" value="UniProtKB-KW"/>
</dbReference>
<dbReference type="Proteomes" id="UP000247892">
    <property type="component" value="Unassembled WGS sequence"/>
</dbReference>
<evidence type="ECO:0000256" key="2">
    <source>
        <dbReference type="ARBA" id="ARBA00008072"/>
    </source>
</evidence>
<reference evidence="7 8" key="1">
    <citation type="submission" date="2016-07" db="EMBL/GenBank/DDBJ databases">
        <title>Draft genome sequence of Prauserella sp. YIM 121212, isolated from alkaline soil.</title>
        <authorList>
            <person name="Ruckert C."/>
            <person name="Albersmeier A."/>
            <person name="Jiang C.-L."/>
            <person name="Jiang Y."/>
            <person name="Kalinowski J."/>
            <person name="Schneider O."/>
            <person name="Winkler A."/>
            <person name="Zotchev S.B."/>
        </authorList>
    </citation>
    <scope>NUCLEOTIDE SEQUENCE [LARGE SCALE GENOMIC DNA]</scope>
    <source>
        <strain evidence="7 8">YIM 121212</strain>
    </source>
</reference>
<dbReference type="AlphaFoldDB" id="A0A318LG97"/>
<dbReference type="PANTHER" id="PTHR43161">
    <property type="entry name" value="SORBITOL DEHYDROGENASE"/>
    <property type="match status" value="1"/>
</dbReference>